<feature type="compositionally biased region" description="Basic and acidic residues" evidence="1">
    <location>
        <begin position="137"/>
        <end position="147"/>
    </location>
</feature>
<gene>
    <name evidence="2" type="ORF">U9M48_037951</name>
</gene>
<feature type="compositionally biased region" description="Pro residues" evidence="1">
    <location>
        <begin position="86"/>
        <end position="95"/>
    </location>
</feature>
<feature type="region of interest" description="Disordered" evidence="1">
    <location>
        <begin position="19"/>
        <end position="42"/>
    </location>
</feature>
<feature type="compositionally biased region" description="Low complexity" evidence="1">
    <location>
        <begin position="113"/>
        <end position="125"/>
    </location>
</feature>
<sequence length="147" mass="15735">MGLSPSPHLRDLILRHHHGHGSSLISQPPPKISKSAGGSGSNGDDDVCQLECLWAGKFKERRHMTCGAILLVFALLSSSRSLLPLVPSPRAPPPSLLRDPTPRRCSPAPPQIPLLLQPDAAAAPQHLFPLASQRMGTRTDEERSPAG</sequence>
<dbReference type="EMBL" id="CP144753">
    <property type="protein sequence ID" value="WVZ91828.1"/>
    <property type="molecule type" value="Genomic_DNA"/>
</dbReference>
<evidence type="ECO:0000313" key="3">
    <source>
        <dbReference type="Proteomes" id="UP001341281"/>
    </source>
</evidence>
<proteinExistence type="predicted"/>
<dbReference type="AlphaFoldDB" id="A0AAQ3XAM1"/>
<dbReference type="Proteomes" id="UP001341281">
    <property type="component" value="Chromosome 09"/>
</dbReference>
<reference evidence="2 3" key="1">
    <citation type="submission" date="2024-02" db="EMBL/GenBank/DDBJ databases">
        <title>High-quality chromosome-scale genome assembly of Pensacola bahiagrass (Paspalum notatum Flugge var. saurae).</title>
        <authorList>
            <person name="Vega J.M."/>
            <person name="Podio M."/>
            <person name="Orjuela J."/>
            <person name="Siena L.A."/>
            <person name="Pessino S.C."/>
            <person name="Combes M.C."/>
            <person name="Mariac C."/>
            <person name="Albertini E."/>
            <person name="Pupilli F."/>
            <person name="Ortiz J.P.A."/>
            <person name="Leblanc O."/>
        </authorList>
    </citation>
    <scope>NUCLEOTIDE SEQUENCE [LARGE SCALE GENOMIC DNA]</scope>
    <source>
        <strain evidence="2">R1</strain>
        <tissue evidence="2">Leaf</tissue>
    </source>
</reference>
<feature type="region of interest" description="Disordered" evidence="1">
    <location>
        <begin position="85"/>
        <end position="147"/>
    </location>
</feature>
<organism evidence="2 3">
    <name type="scientific">Paspalum notatum var. saurae</name>
    <dbReference type="NCBI Taxonomy" id="547442"/>
    <lineage>
        <taxon>Eukaryota</taxon>
        <taxon>Viridiplantae</taxon>
        <taxon>Streptophyta</taxon>
        <taxon>Embryophyta</taxon>
        <taxon>Tracheophyta</taxon>
        <taxon>Spermatophyta</taxon>
        <taxon>Magnoliopsida</taxon>
        <taxon>Liliopsida</taxon>
        <taxon>Poales</taxon>
        <taxon>Poaceae</taxon>
        <taxon>PACMAD clade</taxon>
        <taxon>Panicoideae</taxon>
        <taxon>Andropogonodae</taxon>
        <taxon>Paspaleae</taxon>
        <taxon>Paspalinae</taxon>
        <taxon>Paspalum</taxon>
    </lineage>
</organism>
<name>A0AAQ3XAM1_PASNO</name>
<protein>
    <submittedName>
        <fullName evidence="2">Uncharacterized protein</fullName>
    </submittedName>
</protein>
<accession>A0AAQ3XAM1</accession>
<keyword evidence="3" id="KW-1185">Reference proteome</keyword>
<evidence type="ECO:0000256" key="1">
    <source>
        <dbReference type="SAM" id="MobiDB-lite"/>
    </source>
</evidence>
<evidence type="ECO:0000313" key="2">
    <source>
        <dbReference type="EMBL" id="WVZ91828.1"/>
    </source>
</evidence>